<proteinExistence type="predicted"/>
<dbReference type="Pfam" id="PF12386">
    <property type="entry name" value="Peptidase_C71"/>
    <property type="match status" value="1"/>
</dbReference>
<dbReference type="EMBL" id="BK032636">
    <property type="protein sequence ID" value="DAF52390.1"/>
    <property type="molecule type" value="Genomic_DNA"/>
</dbReference>
<accession>A0A8S5SN59</accession>
<dbReference type="InterPro" id="IPR022119">
    <property type="entry name" value="Peptidase_C71"/>
</dbReference>
<name>A0A8S5SN59_9CAUD</name>
<evidence type="ECO:0000313" key="1">
    <source>
        <dbReference type="EMBL" id="DAF52390.1"/>
    </source>
</evidence>
<sequence length="272" mass="31168">MVNEHISFTKYTYLMNRIAYWLVNNNKKFNTRQVYSYMNRVADYGTIIKAIKERGTNYQQDSLIAEFVECAIFDNKDLSFLPNYVSDTDGTKYYKNCYVSMANRVSAYEVLNGVSPAIVYLEDPHGNGTTSDTTDITLKRFTDKFGGVTDIDSCLNKIRGRGYGYYYNSKYNTQETINKIYNKQGVNCTDSSQLFYRLGLALGYNVQFIHVRCRSGTGHVRLRLKHSKHTGGSWIYRDPAAVLNGNSVSSNWCMNGTILAYDPAWIFSDLYQ</sequence>
<protein>
    <submittedName>
        <fullName evidence="1">Pseudomurein endo-isopeptidase Pei</fullName>
    </submittedName>
</protein>
<reference evidence="1" key="1">
    <citation type="journal article" date="2021" name="Proc. Natl. Acad. Sci. U.S.A.">
        <title>A Catalog of Tens of Thousands of Viruses from Human Metagenomes Reveals Hidden Associations with Chronic Diseases.</title>
        <authorList>
            <person name="Tisza M.J."/>
            <person name="Buck C.B."/>
        </authorList>
    </citation>
    <scope>NUCLEOTIDE SEQUENCE</scope>
    <source>
        <strain evidence="1">CteZR38</strain>
    </source>
</reference>
<organism evidence="1">
    <name type="scientific">Siphoviridae sp. cteZR38</name>
    <dbReference type="NCBI Taxonomy" id="2827906"/>
    <lineage>
        <taxon>Viruses</taxon>
        <taxon>Duplodnaviria</taxon>
        <taxon>Heunggongvirae</taxon>
        <taxon>Uroviricota</taxon>
        <taxon>Caudoviricetes</taxon>
    </lineage>
</organism>